<proteinExistence type="inferred from homology"/>
<sequence length="395" mass="43178">MKRALQDLAILGGERAFDAPVVFGRPNIGSRKAFYDRMDKVFDSRWLTNGGEMCAEFERRVAQTAGTEYSVATCNATAALQLALRACDVTGEVIMPSFTFAATAHALSWIGLTPVLCDVDPDDGSVLLSEIEALISPATTAILGVHIWGRPSRLDELSRLARRHGLRLIFDAAHAFGCGWDGRPIGGFGDAEVFSFHATKFINSFEGGALVTSDPEIARKAVEMRNFGIAGSDDVVSVGTNAKLSEAAAAMGLTSLDDMDYFVRRNRENYRRYRAELSGTPGLRLLEIDEREPNNYQYVVLDVDSDITGLGRDDLMAVLAAENVYPRRYFYPGCHRMAPYRSDRPFAGTDRIAGRVMVLPTGESITAGDIAKTCALIRFAAERGSEITRRLPEAA</sequence>
<evidence type="ECO:0000313" key="5">
    <source>
        <dbReference type="Proteomes" id="UP001500305"/>
    </source>
</evidence>
<dbReference type="RefSeq" id="WP_344641476.1">
    <property type="nucleotide sequence ID" value="NZ_BAAATR010000093.1"/>
</dbReference>
<dbReference type="PANTHER" id="PTHR30244">
    <property type="entry name" value="TRANSAMINASE"/>
    <property type="match status" value="1"/>
</dbReference>
<dbReference type="Gene3D" id="3.40.640.10">
    <property type="entry name" value="Type I PLP-dependent aspartate aminotransferase-like (Major domain)"/>
    <property type="match status" value="1"/>
</dbReference>
<dbReference type="PIRSF" id="PIRSF000390">
    <property type="entry name" value="PLP_StrS"/>
    <property type="match status" value="1"/>
</dbReference>
<keyword evidence="1 3" id="KW-0663">Pyridoxal phosphate</keyword>
<keyword evidence="4" id="KW-0032">Aminotransferase</keyword>
<dbReference type="Pfam" id="PF01041">
    <property type="entry name" value="DegT_DnrJ_EryC1"/>
    <property type="match status" value="1"/>
</dbReference>
<dbReference type="EMBL" id="BAAATR010000093">
    <property type="protein sequence ID" value="GAA2281984.1"/>
    <property type="molecule type" value="Genomic_DNA"/>
</dbReference>
<gene>
    <name evidence="4" type="ORF">GCM10010430_79900</name>
</gene>
<accession>A0ABP5RYQ1</accession>
<dbReference type="InterPro" id="IPR015422">
    <property type="entry name" value="PyrdxlP-dep_Trfase_small"/>
</dbReference>
<keyword evidence="4" id="KW-0808">Transferase</keyword>
<reference evidence="5" key="1">
    <citation type="journal article" date="2019" name="Int. J. Syst. Evol. Microbiol.">
        <title>The Global Catalogue of Microorganisms (GCM) 10K type strain sequencing project: providing services to taxonomists for standard genome sequencing and annotation.</title>
        <authorList>
            <consortium name="The Broad Institute Genomics Platform"/>
            <consortium name="The Broad Institute Genome Sequencing Center for Infectious Disease"/>
            <person name="Wu L."/>
            <person name="Ma J."/>
        </authorList>
    </citation>
    <scope>NUCLEOTIDE SEQUENCE [LARGE SCALE GENOMIC DNA]</scope>
    <source>
        <strain evidence="5">JCM 7356</strain>
    </source>
</reference>
<dbReference type="PANTHER" id="PTHR30244:SF9">
    <property type="entry name" value="PROTEIN RV3402C"/>
    <property type="match status" value="1"/>
</dbReference>
<comment type="caution">
    <text evidence="4">The sequence shown here is derived from an EMBL/GenBank/DDBJ whole genome shotgun (WGS) entry which is preliminary data.</text>
</comment>
<comment type="similarity">
    <text evidence="2 3">Belongs to the DegT/DnrJ/EryC1 family.</text>
</comment>
<dbReference type="InterPro" id="IPR000653">
    <property type="entry name" value="DegT/StrS_aminotransferase"/>
</dbReference>
<dbReference type="GO" id="GO:0008483">
    <property type="term" value="F:transaminase activity"/>
    <property type="evidence" value="ECO:0007669"/>
    <property type="project" value="UniProtKB-KW"/>
</dbReference>
<keyword evidence="5" id="KW-1185">Reference proteome</keyword>
<evidence type="ECO:0000256" key="1">
    <source>
        <dbReference type="ARBA" id="ARBA00022898"/>
    </source>
</evidence>
<dbReference type="CDD" id="cd00616">
    <property type="entry name" value="AHBA_syn"/>
    <property type="match status" value="1"/>
</dbReference>
<evidence type="ECO:0000313" key="4">
    <source>
        <dbReference type="EMBL" id="GAA2281984.1"/>
    </source>
</evidence>
<dbReference type="Gene3D" id="3.90.1150.10">
    <property type="entry name" value="Aspartate Aminotransferase, domain 1"/>
    <property type="match status" value="1"/>
</dbReference>
<dbReference type="Proteomes" id="UP001500305">
    <property type="component" value="Unassembled WGS sequence"/>
</dbReference>
<evidence type="ECO:0000256" key="3">
    <source>
        <dbReference type="RuleBase" id="RU004508"/>
    </source>
</evidence>
<protein>
    <submittedName>
        <fullName evidence="4">Aminotransferase class I/II-fold pyridoxal phosphate-dependent enzyme</fullName>
    </submittedName>
</protein>
<name>A0ABP5RYQ1_9ACTN</name>
<dbReference type="InterPro" id="IPR015421">
    <property type="entry name" value="PyrdxlP-dep_Trfase_major"/>
</dbReference>
<dbReference type="SUPFAM" id="SSF53383">
    <property type="entry name" value="PLP-dependent transferases"/>
    <property type="match status" value="1"/>
</dbReference>
<organism evidence="4 5">
    <name type="scientific">Kitasatospora cystarginea</name>
    <dbReference type="NCBI Taxonomy" id="58350"/>
    <lineage>
        <taxon>Bacteria</taxon>
        <taxon>Bacillati</taxon>
        <taxon>Actinomycetota</taxon>
        <taxon>Actinomycetes</taxon>
        <taxon>Kitasatosporales</taxon>
        <taxon>Streptomycetaceae</taxon>
        <taxon>Kitasatospora</taxon>
    </lineage>
</organism>
<evidence type="ECO:0000256" key="2">
    <source>
        <dbReference type="ARBA" id="ARBA00037999"/>
    </source>
</evidence>
<dbReference type="InterPro" id="IPR015424">
    <property type="entry name" value="PyrdxlP-dep_Trfase"/>
</dbReference>